<accession>A0A7J6VYX7</accession>
<keyword evidence="2" id="KW-1185">Reference proteome</keyword>
<evidence type="ECO:0000313" key="2">
    <source>
        <dbReference type="Proteomes" id="UP000554482"/>
    </source>
</evidence>
<feature type="non-terminal residue" evidence="1">
    <location>
        <position position="119"/>
    </location>
</feature>
<organism evidence="1 2">
    <name type="scientific">Thalictrum thalictroides</name>
    <name type="common">Rue-anemone</name>
    <name type="synonym">Anemone thalictroides</name>
    <dbReference type="NCBI Taxonomy" id="46969"/>
    <lineage>
        <taxon>Eukaryota</taxon>
        <taxon>Viridiplantae</taxon>
        <taxon>Streptophyta</taxon>
        <taxon>Embryophyta</taxon>
        <taxon>Tracheophyta</taxon>
        <taxon>Spermatophyta</taxon>
        <taxon>Magnoliopsida</taxon>
        <taxon>Ranunculales</taxon>
        <taxon>Ranunculaceae</taxon>
        <taxon>Thalictroideae</taxon>
        <taxon>Thalictrum</taxon>
    </lineage>
</organism>
<dbReference type="AlphaFoldDB" id="A0A7J6VYX7"/>
<proteinExistence type="predicted"/>
<gene>
    <name evidence="1" type="ORF">FRX31_021109</name>
</gene>
<reference evidence="1 2" key="1">
    <citation type="submission" date="2020-06" db="EMBL/GenBank/DDBJ databases">
        <title>Transcriptomic and genomic resources for Thalictrum thalictroides and T. hernandezii: Facilitating candidate gene discovery in an emerging model plant lineage.</title>
        <authorList>
            <person name="Arias T."/>
            <person name="Riano-Pachon D.M."/>
            <person name="Di Stilio V.S."/>
        </authorList>
    </citation>
    <scope>NUCLEOTIDE SEQUENCE [LARGE SCALE GENOMIC DNA]</scope>
    <source>
        <strain evidence="2">cv. WT478/WT964</strain>
        <tissue evidence="1">Leaves</tissue>
    </source>
</reference>
<evidence type="ECO:0000313" key="1">
    <source>
        <dbReference type="EMBL" id="KAF5189305.1"/>
    </source>
</evidence>
<protein>
    <submittedName>
        <fullName evidence="1">Uncharacterized protein</fullName>
    </submittedName>
</protein>
<comment type="caution">
    <text evidence="1">The sequence shown here is derived from an EMBL/GenBank/DDBJ whole genome shotgun (WGS) entry which is preliminary data.</text>
</comment>
<dbReference type="Proteomes" id="UP000554482">
    <property type="component" value="Unassembled WGS sequence"/>
</dbReference>
<dbReference type="EMBL" id="JABWDY010025656">
    <property type="protein sequence ID" value="KAF5189305.1"/>
    <property type="molecule type" value="Genomic_DNA"/>
</dbReference>
<name>A0A7J6VYX7_THATH</name>
<sequence length="119" mass="12629">QGIPFEPIAERALSKGAVLSRTSGLQLGEGGQDRHGGQPVILSKHLLVLEGRTDMEAAAMPGAASAPPPARLNVDVLCAENEPDTLYYGQYSVGKNSGLRMHMNVTCEHESDRNCTSAL</sequence>